<feature type="region of interest" description="Disordered" evidence="1">
    <location>
        <begin position="117"/>
        <end position="161"/>
    </location>
</feature>
<name>A0ABY4Z9W9_9ACTN</name>
<feature type="compositionally biased region" description="Basic residues" evidence="1">
    <location>
        <begin position="23"/>
        <end position="35"/>
    </location>
</feature>
<evidence type="ECO:0000313" key="3">
    <source>
        <dbReference type="Proteomes" id="UP001056374"/>
    </source>
</evidence>
<reference evidence="2" key="1">
    <citation type="submission" date="2022-06" db="EMBL/GenBank/DDBJ databases">
        <title>Complete genome sequence of soil microorganisms Streptomyces sp. Qhu-M197 isolated from Alpine meadows habitats on the Tibetan Plateau.</title>
        <authorList>
            <person name="Zhang B."/>
            <person name="Xiang X."/>
            <person name="Fan J."/>
        </authorList>
    </citation>
    <scope>NUCLEOTIDE SEQUENCE</scope>
    <source>
        <strain evidence="2">Qhu-M197</strain>
    </source>
</reference>
<accession>A0ABY4Z9W9</accession>
<proteinExistence type="predicted"/>
<dbReference type="RefSeq" id="WP_252550242.1">
    <property type="nucleotide sequence ID" value="NZ_CP099468.1"/>
</dbReference>
<feature type="compositionally biased region" description="Basic and acidic residues" evidence="1">
    <location>
        <begin position="129"/>
        <end position="147"/>
    </location>
</feature>
<feature type="compositionally biased region" description="Polar residues" evidence="1">
    <location>
        <begin position="91"/>
        <end position="103"/>
    </location>
</feature>
<keyword evidence="3" id="KW-1185">Reference proteome</keyword>
<feature type="region of interest" description="Disordered" evidence="1">
    <location>
        <begin position="81"/>
        <end position="103"/>
    </location>
</feature>
<gene>
    <name evidence="2" type="ORF">NFX46_17045</name>
</gene>
<evidence type="ECO:0000256" key="1">
    <source>
        <dbReference type="SAM" id="MobiDB-lite"/>
    </source>
</evidence>
<feature type="region of interest" description="Disordered" evidence="1">
    <location>
        <begin position="1"/>
        <end position="44"/>
    </location>
</feature>
<dbReference type="Proteomes" id="UP001056374">
    <property type="component" value="Chromosome"/>
</dbReference>
<dbReference type="EMBL" id="CP099468">
    <property type="protein sequence ID" value="USQ85338.1"/>
    <property type="molecule type" value="Genomic_DNA"/>
</dbReference>
<protein>
    <submittedName>
        <fullName evidence="2">Peptidase M15</fullName>
    </submittedName>
</protein>
<feature type="compositionally biased region" description="Polar residues" evidence="1">
    <location>
        <begin position="1"/>
        <end position="11"/>
    </location>
</feature>
<sequence length="161" mass="17431">MTRPPTVSTNDDPADAPAPCHRPGGRHRGDHRRPRPPVAPSTGLLGRITLDGAAFHISRVRRCPEHENQLLHEAVPAYDSQGQAAGRVATAATSPHVSGDTARTASIGHFDATAWLSEHGTEYGPRQIRGNESRHDEPRTRASDRGCRTYADPTQEPGARQ</sequence>
<organism evidence="2 3">
    <name type="scientific">Streptomyces phaeoluteigriseus</name>
    <dbReference type="NCBI Taxonomy" id="114686"/>
    <lineage>
        <taxon>Bacteria</taxon>
        <taxon>Bacillati</taxon>
        <taxon>Actinomycetota</taxon>
        <taxon>Actinomycetes</taxon>
        <taxon>Kitasatosporales</taxon>
        <taxon>Streptomycetaceae</taxon>
        <taxon>Streptomyces</taxon>
        <taxon>Streptomyces aurantiacus group</taxon>
    </lineage>
</organism>
<evidence type="ECO:0000313" key="2">
    <source>
        <dbReference type="EMBL" id="USQ85338.1"/>
    </source>
</evidence>